<dbReference type="Gene3D" id="4.10.860.10">
    <property type="entry name" value="UVR domain"/>
    <property type="match status" value="1"/>
</dbReference>
<evidence type="ECO:0000256" key="3">
    <source>
        <dbReference type="SAM" id="Phobius"/>
    </source>
</evidence>
<dbReference type="GO" id="GO:0016887">
    <property type="term" value="F:ATP hydrolysis activity"/>
    <property type="evidence" value="ECO:0007669"/>
    <property type="project" value="InterPro"/>
</dbReference>
<keyword evidence="1" id="KW-0547">Nucleotide-binding</keyword>
<feature type="transmembrane region" description="Helical" evidence="3">
    <location>
        <begin position="6"/>
        <end position="25"/>
    </location>
</feature>
<dbReference type="InterPro" id="IPR003593">
    <property type="entry name" value="AAA+_ATPase"/>
</dbReference>
<dbReference type="PANTHER" id="PTHR11638">
    <property type="entry name" value="ATP-DEPENDENT CLP PROTEASE"/>
    <property type="match status" value="1"/>
</dbReference>
<comment type="caution">
    <text evidence="5">The sequence shown here is derived from an EMBL/GenBank/DDBJ whole genome shotgun (WGS) entry which is preliminary data.</text>
</comment>
<dbReference type="InterPro" id="IPR041546">
    <property type="entry name" value="ClpA/ClpB_AAA_lid"/>
</dbReference>
<keyword evidence="2" id="KW-0067">ATP-binding</keyword>
<dbReference type="Pfam" id="PF17871">
    <property type="entry name" value="AAA_lid_9"/>
    <property type="match status" value="1"/>
</dbReference>
<dbReference type="PANTHER" id="PTHR11638:SF175">
    <property type="entry name" value="ATP-DEPENDENT CLP PROTEASE, ATP-BINDING SUBUNIT CLPC"/>
    <property type="match status" value="1"/>
</dbReference>
<reference evidence="6" key="1">
    <citation type="submission" date="2017-09" db="EMBL/GenBank/DDBJ databases">
        <title>Depth-based differentiation of microbial function through sediment-hosted aquifers and enrichment of novel symbionts in the deep terrestrial subsurface.</title>
        <authorList>
            <person name="Probst A.J."/>
            <person name="Ladd B."/>
            <person name="Jarett J.K."/>
            <person name="Geller-Mcgrath D.E."/>
            <person name="Sieber C.M.K."/>
            <person name="Emerson J.B."/>
            <person name="Anantharaman K."/>
            <person name="Thomas B.C."/>
            <person name="Malmstrom R."/>
            <person name="Stieglmeier M."/>
            <person name="Klingl A."/>
            <person name="Woyke T."/>
            <person name="Ryan C.M."/>
            <person name="Banfield J.F."/>
        </authorList>
    </citation>
    <scope>NUCLEOTIDE SEQUENCE [LARGE SCALE GENOMIC DNA]</scope>
</reference>
<accession>A0A2M7QB46</accession>
<evidence type="ECO:0000313" key="6">
    <source>
        <dbReference type="Proteomes" id="UP000230973"/>
    </source>
</evidence>
<feature type="domain" description="AAA+ ATPase" evidence="4">
    <location>
        <begin position="74"/>
        <end position="219"/>
    </location>
</feature>
<dbReference type="Gene3D" id="1.10.8.60">
    <property type="match status" value="1"/>
</dbReference>
<sequence length="377" mass="41499">MDFGTIVIWIAVLAVVLGFGGRHLWRRRVNRLVGFSREEFVRDLTQEAMDGRLDPVIGRDEEIERIINISARRTKNNPLLIGPPGVGKTAIVEGLARRIVSGDVPAQLLGKRVMALNLGELISGTSLRGELEGRFQKFIADLESRPKMTIVFIDEIHMISQARGTEGGLDLADMIKPALARGDVSVVGATTWDEYQRTLKSDPALDRRFQPVLVGEPSAEVTLSILRGVKGVYEQHHGVLISDEALKRAVETTVKMATDRYLPDKALDVIDEAAAKVSIDASPGHLASLGVVDVSAKRKVIERMGREAESLAVEIGHLEKLRGSFPDDSSIRLAKEELDRHLGQIEGERKAVRSDTERPTVTAADVDATIESWRVRN</sequence>
<dbReference type="GO" id="GO:0034605">
    <property type="term" value="P:cellular response to heat"/>
    <property type="evidence" value="ECO:0007669"/>
    <property type="project" value="TreeGrafter"/>
</dbReference>
<keyword evidence="3" id="KW-0812">Transmembrane</keyword>
<name>A0A2M7QB46_9BACT</name>
<dbReference type="InterPro" id="IPR003959">
    <property type="entry name" value="ATPase_AAA_core"/>
</dbReference>
<dbReference type="InterPro" id="IPR027417">
    <property type="entry name" value="P-loop_NTPase"/>
</dbReference>
<evidence type="ECO:0000313" key="5">
    <source>
        <dbReference type="EMBL" id="PIY63382.1"/>
    </source>
</evidence>
<dbReference type="Proteomes" id="UP000230973">
    <property type="component" value="Unassembled WGS sequence"/>
</dbReference>
<evidence type="ECO:0000256" key="2">
    <source>
        <dbReference type="ARBA" id="ARBA00022840"/>
    </source>
</evidence>
<dbReference type="EMBL" id="PFLC01000003">
    <property type="protein sequence ID" value="PIY63382.1"/>
    <property type="molecule type" value="Genomic_DNA"/>
</dbReference>
<dbReference type="Pfam" id="PF00004">
    <property type="entry name" value="AAA"/>
    <property type="match status" value="1"/>
</dbReference>
<dbReference type="CDD" id="cd00009">
    <property type="entry name" value="AAA"/>
    <property type="match status" value="1"/>
</dbReference>
<keyword evidence="3" id="KW-1133">Transmembrane helix</keyword>
<proteinExistence type="predicted"/>
<keyword evidence="3" id="KW-0472">Membrane</keyword>
<dbReference type="Gene3D" id="3.40.50.300">
    <property type="entry name" value="P-loop containing nucleotide triphosphate hydrolases"/>
    <property type="match status" value="1"/>
</dbReference>
<dbReference type="InterPro" id="IPR050130">
    <property type="entry name" value="ClpA_ClpB"/>
</dbReference>
<dbReference type="SUPFAM" id="SSF52540">
    <property type="entry name" value="P-loop containing nucleoside triphosphate hydrolases"/>
    <property type="match status" value="1"/>
</dbReference>
<gene>
    <name evidence="5" type="ORF">COY93_00235</name>
</gene>
<dbReference type="GO" id="GO:0005524">
    <property type="term" value="F:ATP binding"/>
    <property type="evidence" value="ECO:0007669"/>
    <property type="project" value="UniProtKB-KW"/>
</dbReference>
<dbReference type="GO" id="GO:0005737">
    <property type="term" value="C:cytoplasm"/>
    <property type="evidence" value="ECO:0007669"/>
    <property type="project" value="TreeGrafter"/>
</dbReference>
<evidence type="ECO:0000256" key="1">
    <source>
        <dbReference type="ARBA" id="ARBA00022741"/>
    </source>
</evidence>
<dbReference type="SMART" id="SM00382">
    <property type="entry name" value="AAA"/>
    <property type="match status" value="1"/>
</dbReference>
<organism evidence="5 6">
    <name type="scientific">Candidatus Uhrbacteria bacterium CG_4_10_14_0_8_um_filter_58_22</name>
    <dbReference type="NCBI Taxonomy" id="1975029"/>
    <lineage>
        <taxon>Bacteria</taxon>
        <taxon>Candidatus Uhriibacteriota</taxon>
    </lineage>
</organism>
<evidence type="ECO:0000259" key="4">
    <source>
        <dbReference type="SMART" id="SM00382"/>
    </source>
</evidence>
<protein>
    <recommendedName>
        <fullName evidence="4">AAA+ ATPase domain-containing protein</fullName>
    </recommendedName>
</protein>
<dbReference type="AlphaFoldDB" id="A0A2M7QB46"/>